<evidence type="ECO:0000313" key="1">
    <source>
        <dbReference type="EMBL" id="KAE8379124.1"/>
    </source>
</evidence>
<dbReference type="Pfam" id="PF20174">
    <property type="entry name" value="DUF6540"/>
    <property type="match status" value="1"/>
</dbReference>
<dbReference type="OrthoDB" id="37659at2759"/>
<dbReference type="InterPro" id="IPR046670">
    <property type="entry name" value="DUF6540"/>
</dbReference>
<reference evidence="1 2" key="1">
    <citation type="submission" date="2019-04" db="EMBL/GenBank/DDBJ databases">
        <title>Friends and foes A comparative genomics studyof 23 Aspergillus species from section Flavi.</title>
        <authorList>
            <consortium name="DOE Joint Genome Institute"/>
            <person name="Kjaerbolling I."/>
            <person name="Vesth T."/>
            <person name="Frisvad J.C."/>
            <person name="Nybo J.L."/>
            <person name="Theobald S."/>
            <person name="Kildgaard S."/>
            <person name="Isbrandt T."/>
            <person name="Kuo A."/>
            <person name="Sato A."/>
            <person name="Lyhne E.K."/>
            <person name="Kogle M.E."/>
            <person name="Wiebenga A."/>
            <person name="Kun R.S."/>
            <person name="Lubbers R.J."/>
            <person name="Makela M.R."/>
            <person name="Barry K."/>
            <person name="Chovatia M."/>
            <person name="Clum A."/>
            <person name="Daum C."/>
            <person name="Haridas S."/>
            <person name="He G."/>
            <person name="LaButti K."/>
            <person name="Lipzen A."/>
            <person name="Mondo S."/>
            <person name="Riley R."/>
            <person name="Salamov A."/>
            <person name="Simmons B.A."/>
            <person name="Magnuson J.K."/>
            <person name="Henrissat B."/>
            <person name="Mortensen U.H."/>
            <person name="Larsen T.O."/>
            <person name="Devries R.P."/>
            <person name="Grigoriev I.V."/>
            <person name="Machida M."/>
            <person name="Baker S.E."/>
            <person name="Andersen M.R."/>
        </authorList>
    </citation>
    <scope>NUCLEOTIDE SEQUENCE [LARGE SCALE GENOMIC DNA]</scope>
    <source>
        <strain evidence="1 2">IBT 29228</strain>
    </source>
</reference>
<keyword evidence="2" id="KW-1185">Reference proteome</keyword>
<proteinExistence type="predicted"/>
<evidence type="ECO:0000313" key="2">
    <source>
        <dbReference type="Proteomes" id="UP000326198"/>
    </source>
</evidence>
<gene>
    <name evidence="1" type="ORF">BDV26DRAFT_291578</name>
</gene>
<name>A0A5N7BBJ3_9EURO</name>
<sequence length="140" mass="15163">MATKVTILIYTGSPLDYAEYRHTALHFQFARGTTSTMHVVGTQGLFVFQEDVDVEPEEGGSELALTVAVGEIDGAVSAETIRRAVSATLVRNGREDLDWNCQNWVGDALTMLVERGVLSAAVRETAVDAMVEGCLEAKDQ</sequence>
<dbReference type="Proteomes" id="UP000326198">
    <property type="component" value="Unassembled WGS sequence"/>
</dbReference>
<dbReference type="EMBL" id="ML736198">
    <property type="protein sequence ID" value="KAE8379124.1"/>
    <property type="molecule type" value="Genomic_DNA"/>
</dbReference>
<accession>A0A5N7BBJ3</accession>
<dbReference type="AlphaFoldDB" id="A0A5N7BBJ3"/>
<protein>
    <submittedName>
        <fullName evidence="1">Uncharacterized protein</fullName>
    </submittedName>
</protein>
<organism evidence="1 2">
    <name type="scientific">Aspergillus bertholletiae</name>
    <dbReference type="NCBI Taxonomy" id="1226010"/>
    <lineage>
        <taxon>Eukaryota</taxon>
        <taxon>Fungi</taxon>
        <taxon>Dikarya</taxon>
        <taxon>Ascomycota</taxon>
        <taxon>Pezizomycotina</taxon>
        <taxon>Eurotiomycetes</taxon>
        <taxon>Eurotiomycetidae</taxon>
        <taxon>Eurotiales</taxon>
        <taxon>Aspergillaceae</taxon>
        <taxon>Aspergillus</taxon>
        <taxon>Aspergillus subgen. Circumdati</taxon>
    </lineage>
</organism>